<feature type="domain" description="PA14" evidence="3">
    <location>
        <begin position="52"/>
        <end position="191"/>
    </location>
</feature>
<protein>
    <submittedName>
        <fullName evidence="4">Iota toxin protein Ib</fullName>
    </submittedName>
</protein>
<dbReference type="Gene3D" id="2.60.120.260">
    <property type="entry name" value="Galactose-binding domain-like"/>
    <property type="match status" value="1"/>
</dbReference>
<dbReference type="Pfam" id="PF17476">
    <property type="entry name" value="Binary_toxB_3"/>
    <property type="match status" value="1"/>
</dbReference>
<organism evidence="4 5">
    <name type="scientific">Bacillus cereus</name>
    <dbReference type="NCBI Taxonomy" id="1396"/>
    <lineage>
        <taxon>Bacteria</taxon>
        <taxon>Bacillati</taxon>
        <taxon>Bacillota</taxon>
        <taxon>Bacilli</taxon>
        <taxon>Bacillales</taxon>
        <taxon>Bacillaceae</taxon>
        <taxon>Bacillus</taxon>
        <taxon>Bacillus cereus group</taxon>
    </lineage>
</organism>
<dbReference type="InterPro" id="IPR011658">
    <property type="entry name" value="PA14_dom"/>
</dbReference>
<dbReference type="PRINTS" id="PR01391">
    <property type="entry name" value="BINARYTOXINB"/>
</dbReference>
<reference evidence="4 5" key="1">
    <citation type="submission" date="2017-09" db="EMBL/GenBank/DDBJ databases">
        <title>Large-scale bioinformatics analysis of Bacillus genomes uncovers conserved roles of natural products in bacterial physiology.</title>
        <authorList>
            <consortium name="Agbiome Team Llc"/>
            <person name="Bleich R.M."/>
            <person name="Grubbs K.J."/>
            <person name="Santa Maria K.C."/>
            <person name="Allen S.E."/>
            <person name="Farag S."/>
            <person name="Shank E.A."/>
            <person name="Bowers A."/>
        </authorList>
    </citation>
    <scope>NUCLEOTIDE SEQUENCE [LARGE SCALE GENOMIC DNA]</scope>
    <source>
        <strain evidence="4 5">AFS053130</strain>
    </source>
</reference>
<dbReference type="Gene3D" id="3.90.182.10">
    <property type="entry name" value="Toxin - Anthrax Protective Antigen,domain 1"/>
    <property type="match status" value="1"/>
</dbReference>
<dbReference type="InterPro" id="IPR035088">
    <property type="entry name" value="PA_Ca-bd"/>
</dbReference>
<proteinExistence type="predicted"/>
<dbReference type="InterPro" id="IPR037149">
    <property type="entry name" value="PA_heptamer_dom_sf"/>
</dbReference>
<keyword evidence="2" id="KW-0732">Signal</keyword>
<gene>
    <name evidence="4" type="ORF">CN958_18180</name>
</gene>
<evidence type="ECO:0000313" key="4">
    <source>
        <dbReference type="EMBL" id="PGM91496.1"/>
    </source>
</evidence>
<dbReference type="GO" id="GO:0051260">
    <property type="term" value="P:protein homooligomerization"/>
    <property type="evidence" value="ECO:0007669"/>
    <property type="project" value="InterPro"/>
</dbReference>
<feature type="region of interest" description="Disordered" evidence="1">
    <location>
        <begin position="210"/>
        <end position="232"/>
    </location>
</feature>
<accession>A0A2B9DVG3</accession>
<dbReference type="InterPro" id="IPR027439">
    <property type="entry name" value="PA_heptamer_dom"/>
</dbReference>
<dbReference type="AlphaFoldDB" id="A0A2B9DVG3"/>
<dbReference type="PROSITE" id="PS51820">
    <property type="entry name" value="PA14"/>
    <property type="match status" value="1"/>
</dbReference>
<dbReference type="InterPro" id="IPR035331">
    <property type="entry name" value="Binary_toxB_3"/>
</dbReference>
<dbReference type="Proteomes" id="UP000222054">
    <property type="component" value="Unassembled WGS sequence"/>
</dbReference>
<dbReference type="SMART" id="SM00758">
    <property type="entry name" value="PA14"/>
    <property type="match status" value="1"/>
</dbReference>
<feature type="chain" id="PRO_5013038728" evidence="2">
    <location>
        <begin position="29"/>
        <end position="869"/>
    </location>
</feature>
<sequence length="869" mass="97153">MRKKNIMKCVATTALFSQLLTYSDVSYAEDTQSHTKIKKEMQSEENLQVTNESSQGLLGYYFQDQNFQHLALMAHRQASDLEIQKNEVKNLLSENQQHIQSVRWIGYIKPPQTGDYVFSTLSDRQVVIELDGKTILNQSSMTEAIQLEKDKLYKIRMEYVPENEKEREALLDFQLNWSISGATAEPVPENAFSLPDLSRKQDQEKIIPETSLFQEQGKAKKGSRSKRSLTANPLYDTDDDGIYDEWETGGYTIQRQMAVKWNDSMTDRGYTKYVSNPYNSHTVGDPYTDWEKAAGRIDKAVKVEARNPLVAAYPTIGVHMEKLIVSEKQNISTGLGKTVSASTSASNTASITAGIDATVGASLLGPSGSVTTHFSYTGSSTSTIENSSSNNWSQDLGIDTGQSAYLNANVRYYNTGTAPIYNVKPTTNFVLDGDSIVTVKAKENQLGDALKAGGVYPERHLSPIALNTLDDFGSQLIPINYDQTKRLENGEKLKLETTQASGLYGTIKANGGLNVNPSQEWEPVRSQIESVSAGIVLDTGKETLERRVAARDDRDPEDLTPELTLGAAIKTAFHTTEKEGKLYYKDTPLDESLVGLIFDESTAQEIKAQLDNMADQDKKIYNVKIKRGMNIMLKQPIWYNDFDTHNHAWSNITSAPGQGITGNAGKILKGRNFNASLKYQTVENYKKLKPYTQYRLSTSVRYPDLEPDRLAGAYIGTNTATPVEYAIRSNRYERIERVFTSGSNPDSITDLLIEAHHTRDMLIDDVTLVELRPSTLSESFGKVESKFHTNGQYMYLKSQYGLPGEETLEFFMNGYKLSELKVNIPEDGVTKEDVPTFQLNISPEEAINPNNTFEIKIKGDTLVSFKNQQ</sequence>
<dbReference type="Pfam" id="PF03495">
    <property type="entry name" value="Binary_toxB"/>
    <property type="match status" value="1"/>
</dbReference>
<dbReference type="GO" id="GO:0005576">
    <property type="term" value="C:extracellular region"/>
    <property type="evidence" value="ECO:0007669"/>
    <property type="project" value="InterPro"/>
</dbReference>
<dbReference type="EMBL" id="NUHO01000078">
    <property type="protein sequence ID" value="PGM91496.1"/>
    <property type="molecule type" value="Genomic_DNA"/>
</dbReference>
<evidence type="ECO:0000259" key="3">
    <source>
        <dbReference type="PROSITE" id="PS51820"/>
    </source>
</evidence>
<evidence type="ECO:0000256" key="1">
    <source>
        <dbReference type="SAM" id="MobiDB-lite"/>
    </source>
</evidence>
<dbReference type="Pfam" id="PF07691">
    <property type="entry name" value="PA14"/>
    <property type="match status" value="1"/>
</dbReference>
<comment type="caution">
    <text evidence="4">The sequence shown here is derived from an EMBL/GenBank/DDBJ whole genome shotgun (WGS) entry which is preliminary data.</text>
</comment>
<dbReference type="InterPro" id="IPR003896">
    <property type="entry name" value="Bacterial_exotoxin_B"/>
</dbReference>
<dbReference type="Pfam" id="PF17475">
    <property type="entry name" value="Binary_toxB_2"/>
    <property type="match status" value="1"/>
</dbReference>
<feature type="signal peptide" evidence="2">
    <location>
        <begin position="1"/>
        <end position="28"/>
    </location>
</feature>
<evidence type="ECO:0000256" key="2">
    <source>
        <dbReference type="SAM" id="SignalP"/>
    </source>
</evidence>
<dbReference type="InterPro" id="IPR037524">
    <property type="entry name" value="PA14/GLEYA"/>
</dbReference>
<evidence type="ECO:0000313" key="5">
    <source>
        <dbReference type="Proteomes" id="UP000222054"/>
    </source>
</evidence>
<dbReference type="Gene3D" id="2.60.120.240">
    <property type="entry name" value="Protective antigen, heptamerisation domain"/>
    <property type="match status" value="1"/>
</dbReference>
<dbReference type="SUPFAM" id="SSF56988">
    <property type="entry name" value="Anthrax protective antigen"/>
    <property type="match status" value="1"/>
</dbReference>
<name>A0A2B9DVG3_BACCE</name>
<dbReference type="Gene3D" id="3.10.20.110">
    <property type="match status" value="1"/>
</dbReference>